<gene>
    <name evidence="5" type="ORF">AFM12_05555</name>
</gene>
<dbReference type="Gene3D" id="1.10.443.10">
    <property type="entry name" value="Intergrase catalytic core"/>
    <property type="match status" value="1"/>
</dbReference>
<name>A0A0P7BRQ2_9BACT</name>
<evidence type="ECO:0000256" key="2">
    <source>
        <dbReference type="ARBA" id="ARBA00023125"/>
    </source>
</evidence>
<keyword evidence="2" id="KW-0238">DNA-binding</keyword>
<accession>A0A0P7BRQ2</accession>
<dbReference type="GO" id="GO:0015074">
    <property type="term" value="P:DNA integration"/>
    <property type="evidence" value="ECO:0007669"/>
    <property type="project" value="InterPro"/>
</dbReference>
<keyword evidence="3" id="KW-0233">DNA recombination</keyword>
<comment type="similarity">
    <text evidence="1">Belongs to the 'phage' integrase family.</text>
</comment>
<dbReference type="GO" id="GO:0006310">
    <property type="term" value="P:DNA recombination"/>
    <property type="evidence" value="ECO:0007669"/>
    <property type="project" value="UniProtKB-KW"/>
</dbReference>
<dbReference type="InterPro" id="IPR050090">
    <property type="entry name" value="Tyrosine_recombinase_XerCD"/>
</dbReference>
<dbReference type="Pfam" id="PF00589">
    <property type="entry name" value="Phage_integrase"/>
    <property type="match status" value="1"/>
</dbReference>
<protein>
    <recommendedName>
        <fullName evidence="4">Tyr recombinase domain-containing protein</fullName>
    </recommendedName>
</protein>
<comment type="caution">
    <text evidence="5">The sequence shown here is derived from an EMBL/GenBank/DDBJ whole genome shotgun (WGS) entry which is preliminary data.</text>
</comment>
<dbReference type="SUPFAM" id="SSF56349">
    <property type="entry name" value="DNA breaking-rejoining enzymes"/>
    <property type="match status" value="1"/>
</dbReference>
<dbReference type="EMBL" id="LGTQ01000005">
    <property type="protein sequence ID" value="KPM50016.1"/>
    <property type="molecule type" value="Genomic_DNA"/>
</dbReference>
<dbReference type="InterPro" id="IPR010998">
    <property type="entry name" value="Integrase_recombinase_N"/>
</dbReference>
<dbReference type="PROSITE" id="PS51898">
    <property type="entry name" value="TYR_RECOMBINASE"/>
    <property type="match status" value="1"/>
</dbReference>
<proteinExistence type="inferred from homology"/>
<dbReference type="RefSeq" id="WP_055144788.1">
    <property type="nucleotide sequence ID" value="NZ_JXSZ01000005.1"/>
</dbReference>
<dbReference type="InterPro" id="IPR013762">
    <property type="entry name" value="Integrase-like_cat_sf"/>
</dbReference>
<feature type="domain" description="Tyr recombinase" evidence="4">
    <location>
        <begin position="216"/>
        <end position="407"/>
    </location>
</feature>
<evidence type="ECO:0000259" key="4">
    <source>
        <dbReference type="PROSITE" id="PS51898"/>
    </source>
</evidence>
<evidence type="ECO:0000313" key="6">
    <source>
        <dbReference type="Proteomes" id="UP000050454"/>
    </source>
</evidence>
<keyword evidence="6" id="KW-1185">Reference proteome</keyword>
<dbReference type="InterPro" id="IPR025269">
    <property type="entry name" value="SAM-like_dom"/>
</dbReference>
<evidence type="ECO:0000313" key="5">
    <source>
        <dbReference type="EMBL" id="KPM50016.1"/>
    </source>
</evidence>
<dbReference type="STRING" id="1605367.AFM12_05555"/>
<dbReference type="PANTHER" id="PTHR30349:SF64">
    <property type="entry name" value="PROPHAGE INTEGRASE INTD-RELATED"/>
    <property type="match status" value="1"/>
</dbReference>
<reference evidence="5 6" key="1">
    <citation type="submission" date="2015-07" db="EMBL/GenBank/DDBJ databases">
        <title>The draft genome sequence of Leadbetterella sp. JN14-9.</title>
        <authorList>
            <person name="Liu Y."/>
            <person name="Du J."/>
            <person name="Shao Z."/>
        </authorList>
    </citation>
    <scope>NUCLEOTIDE SEQUENCE [LARGE SCALE GENOMIC DNA]</scope>
    <source>
        <strain evidence="5 6">JN14-9</strain>
    </source>
</reference>
<dbReference type="GO" id="GO:0003677">
    <property type="term" value="F:DNA binding"/>
    <property type="evidence" value="ECO:0007669"/>
    <property type="project" value="UniProtKB-KW"/>
</dbReference>
<sequence>MRPVITIVQDRRRQKANGTYPVKLSVFQSKPRIRKLFPIGLEYNEKEFESIWNSSRPKGNHRDQNLKLNAILSKACNIADEMEVFSLETFEKKLFRNSEDGLSVKYHYEIIISELKKREQLGNASNYNLSLKSLKRFLEGRGKKLTIDKLKFLDIDKEFLEDYEFFMIQEGRSLTTVSFYVRALRAVFNRAIEEGEIGKENYPFGKRKYKIPAAKKVKKALSSSDLHKLFHSKPETPEQEKARDFWFFSYMCSGMNIKDIAQIKFKDIKEDRFEFIREKTKRTAKANITPIVVYLNPYAKGIIERYGNEDRSSYVFPILCDGLNAKEQRARVQNFTRFINQHIKKLGKSLDLPDELSTYWARHSMATKALRDGRSLEFIQESLGHENLKTTQNYIAGFENEVKKDFAESLMNF</sequence>
<evidence type="ECO:0000256" key="1">
    <source>
        <dbReference type="ARBA" id="ARBA00008857"/>
    </source>
</evidence>
<dbReference type="Gene3D" id="1.10.150.130">
    <property type="match status" value="1"/>
</dbReference>
<dbReference type="Pfam" id="PF13102">
    <property type="entry name" value="Phage_int_SAM_5"/>
    <property type="match status" value="1"/>
</dbReference>
<dbReference type="InterPro" id="IPR002104">
    <property type="entry name" value="Integrase_catalytic"/>
</dbReference>
<dbReference type="OrthoDB" id="1094492at2"/>
<dbReference type="PANTHER" id="PTHR30349">
    <property type="entry name" value="PHAGE INTEGRASE-RELATED"/>
    <property type="match status" value="1"/>
</dbReference>
<dbReference type="InterPro" id="IPR011010">
    <property type="entry name" value="DNA_brk_join_enz"/>
</dbReference>
<evidence type="ECO:0000256" key="3">
    <source>
        <dbReference type="ARBA" id="ARBA00023172"/>
    </source>
</evidence>
<dbReference type="AlphaFoldDB" id="A0A0P7BRQ2"/>
<organism evidence="5 6">
    <name type="scientific">Jiulongibacter sediminis</name>
    <dbReference type="NCBI Taxonomy" id="1605367"/>
    <lineage>
        <taxon>Bacteria</taxon>
        <taxon>Pseudomonadati</taxon>
        <taxon>Bacteroidota</taxon>
        <taxon>Cytophagia</taxon>
        <taxon>Cytophagales</taxon>
        <taxon>Leadbetterellaceae</taxon>
        <taxon>Jiulongibacter</taxon>
    </lineage>
</organism>
<dbReference type="Proteomes" id="UP000050454">
    <property type="component" value="Unassembled WGS sequence"/>
</dbReference>